<evidence type="ECO:0000313" key="1">
    <source>
        <dbReference type="EMBL" id="AAL02838.1"/>
    </source>
</evidence>
<dbReference type="PIR" id="D97737">
    <property type="entry name" value="D97737"/>
</dbReference>
<gene>
    <name evidence="1" type="ordered locus">RC0300</name>
</gene>
<dbReference type="HOGENOM" id="CLU_216915_0_0_5"/>
<dbReference type="GO" id="GO:0016746">
    <property type="term" value="F:acyltransferase activity"/>
    <property type="evidence" value="ECO:0007669"/>
    <property type="project" value="UniProtKB-KW"/>
</dbReference>
<sequence>MSLTFLVTENSWHATMELKDFLEDIAAFRSAFTIMQIPQDTIDKKCCCIKNLQRGNYI</sequence>
<dbReference type="AlphaFoldDB" id="Q92IX0"/>
<keyword evidence="1" id="KW-0808">Transferase</keyword>
<keyword evidence="1" id="KW-0012">Acyltransferase</keyword>
<dbReference type="Proteomes" id="UP000000816">
    <property type="component" value="Chromosome"/>
</dbReference>
<proteinExistence type="predicted"/>
<protein>
    <submittedName>
        <fullName evidence="1">Uncharacterized protein</fullName>
    </submittedName>
</protein>
<accession>Q92IX0</accession>
<dbReference type="EMBL" id="AE006914">
    <property type="protein sequence ID" value="AAL02838.1"/>
    <property type="molecule type" value="Genomic_DNA"/>
</dbReference>
<evidence type="ECO:0000313" key="2">
    <source>
        <dbReference type="Proteomes" id="UP000000816"/>
    </source>
</evidence>
<organism evidence="1 2">
    <name type="scientific">Rickettsia conorii (strain ATCC VR-613 / Malish 7)</name>
    <dbReference type="NCBI Taxonomy" id="272944"/>
    <lineage>
        <taxon>Bacteria</taxon>
        <taxon>Pseudomonadati</taxon>
        <taxon>Pseudomonadota</taxon>
        <taxon>Alphaproteobacteria</taxon>
        <taxon>Rickettsiales</taxon>
        <taxon>Rickettsiaceae</taxon>
        <taxon>Rickettsieae</taxon>
        <taxon>Rickettsia</taxon>
        <taxon>spotted fever group</taxon>
    </lineage>
</organism>
<name>Q92IX0_RICCN</name>
<dbReference type="KEGG" id="rco:RC0300"/>
<reference evidence="1 2" key="1">
    <citation type="journal article" date="2001" name="Science">
        <title>Mechanisms of evolution in Rickettsia conorii and R. prowazekii.</title>
        <authorList>
            <person name="Ogata H."/>
            <person name="Audic S."/>
            <person name="Renesto-Audiffren P."/>
            <person name="Fournier P.-E."/>
            <person name="Barbe V."/>
            <person name="Samson D."/>
            <person name="Roux V."/>
            <person name="Cossart P."/>
            <person name="Weissenbach J."/>
            <person name="Claverie J.-M."/>
            <person name="Raoult D."/>
        </authorList>
    </citation>
    <scope>NUCLEOTIDE SEQUENCE [LARGE SCALE GENOMIC DNA]</scope>
    <source>
        <strain evidence="2">ATCC VR-613 / Malish 7</strain>
    </source>
</reference>